<feature type="transmembrane region" description="Helical" evidence="3">
    <location>
        <begin position="38"/>
        <end position="62"/>
    </location>
</feature>
<feature type="compositionally biased region" description="Basic and acidic residues" evidence="2">
    <location>
        <begin position="197"/>
        <end position="214"/>
    </location>
</feature>
<feature type="transmembrane region" description="Helical" evidence="3">
    <location>
        <begin position="104"/>
        <end position="124"/>
    </location>
</feature>
<evidence type="ECO:0000313" key="6">
    <source>
        <dbReference type="RefSeq" id="XP_005092276.2"/>
    </source>
</evidence>
<organism evidence="5 6">
    <name type="scientific">Aplysia californica</name>
    <name type="common">California sea hare</name>
    <dbReference type="NCBI Taxonomy" id="6500"/>
    <lineage>
        <taxon>Eukaryota</taxon>
        <taxon>Metazoa</taxon>
        <taxon>Spiralia</taxon>
        <taxon>Lophotrochozoa</taxon>
        <taxon>Mollusca</taxon>
        <taxon>Gastropoda</taxon>
        <taxon>Heterobranchia</taxon>
        <taxon>Euthyneura</taxon>
        <taxon>Tectipleura</taxon>
        <taxon>Aplysiida</taxon>
        <taxon>Aplysioidea</taxon>
        <taxon>Aplysiidae</taxon>
        <taxon>Aplysia</taxon>
    </lineage>
</organism>
<keyword evidence="3" id="KW-0812">Transmembrane</keyword>
<dbReference type="InterPro" id="IPR011701">
    <property type="entry name" value="MFS"/>
</dbReference>
<feature type="transmembrane region" description="Helical" evidence="3">
    <location>
        <begin position="347"/>
        <end position="365"/>
    </location>
</feature>
<feature type="transmembrane region" description="Helical" evidence="3">
    <location>
        <begin position="416"/>
        <end position="438"/>
    </location>
</feature>
<feature type="transmembrane region" description="Helical" evidence="3">
    <location>
        <begin position="257"/>
        <end position="282"/>
    </location>
</feature>
<dbReference type="SUPFAM" id="SSF103473">
    <property type="entry name" value="MFS general substrate transporter"/>
    <property type="match status" value="1"/>
</dbReference>
<reference evidence="6" key="1">
    <citation type="submission" date="2025-08" db="UniProtKB">
        <authorList>
            <consortium name="RefSeq"/>
        </authorList>
    </citation>
    <scope>IDENTIFICATION</scope>
</reference>
<dbReference type="Gene3D" id="1.20.1250.20">
    <property type="entry name" value="MFS general substrate transporter like domains"/>
    <property type="match status" value="1"/>
</dbReference>
<feature type="transmembrane region" description="Helical" evidence="3">
    <location>
        <begin position="12"/>
        <end position="32"/>
    </location>
</feature>
<feature type="region of interest" description="Disordered" evidence="2">
    <location>
        <begin position="197"/>
        <end position="216"/>
    </location>
</feature>
<dbReference type="InterPro" id="IPR020846">
    <property type="entry name" value="MFS_dom"/>
</dbReference>
<gene>
    <name evidence="6" type="primary">LOC101858471</name>
</gene>
<evidence type="ECO:0000313" key="5">
    <source>
        <dbReference type="Proteomes" id="UP000694888"/>
    </source>
</evidence>
<dbReference type="Proteomes" id="UP000694888">
    <property type="component" value="Unplaced"/>
</dbReference>
<dbReference type="RefSeq" id="XP_005092276.2">
    <property type="nucleotide sequence ID" value="XM_005092219.2"/>
</dbReference>
<dbReference type="PROSITE" id="PS50850">
    <property type="entry name" value="MFS"/>
    <property type="match status" value="1"/>
</dbReference>
<proteinExistence type="predicted"/>
<feature type="transmembrane region" description="Helical" evidence="3">
    <location>
        <begin position="325"/>
        <end position="341"/>
    </location>
</feature>
<keyword evidence="3" id="KW-1133">Transmembrane helix</keyword>
<keyword evidence="3" id="KW-0472">Membrane</keyword>
<dbReference type="InterPro" id="IPR036259">
    <property type="entry name" value="MFS_trans_sf"/>
</dbReference>
<dbReference type="PANTHER" id="PTHR11360:SF284">
    <property type="entry name" value="EG:103B4.3 PROTEIN-RELATED"/>
    <property type="match status" value="1"/>
</dbReference>
<feature type="domain" description="Major facilitator superfamily (MFS) profile" evidence="4">
    <location>
        <begin position="1"/>
        <end position="446"/>
    </location>
</feature>
<keyword evidence="5" id="KW-1185">Reference proteome</keyword>
<evidence type="ECO:0000259" key="4">
    <source>
        <dbReference type="PROSITE" id="PS50850"/>
    </source>
</evidence>
<evidence type="ECO:0000256" key="3">
    <source>
        <dbReference type="SAM" id="Phobius"/>
    </source>
</evidence>
<feature type="transmembrane region" description="Helical" evidence="3">
    <location>
        <begin position="74"/>
        <end position="98"/>
    </location>
</feature>
<dbReference type="InterPro" id="IPR050327">
    <property type="entry name" value="Proton-linked_MCT"/>
</dbReference>
<sequence>MILIPKFCKSCFSVRTSVMLGGIIFSAGVYLTGYASNIYLLFLYYGLLQGVGRGLFSGPALVIVNKYFDKHRSLATGLGTSGVGVGTFAITTLTQYLFDNYDFQSIFLILSGVALHVLLVAMLFRPLSWSKKYQSINNRQHSNKKTDIPTISQTRNSISSSTLYGLQSTESLDKESSTCSSEYGHFERSTNDLLTMEDGKSRKSQEKDKSKKDDSEENYDCCLRDTFQILFPVDNIDGVKKSDKKLFEFHLLRNPSFLLFCISILLFTMAFKAAFTFMAALAESRGISPTNATLILSIAGATDTFGRIGAGIILGFPRLRSLRHIFFNFFVFAIASISFVMPLLQSFVFFCIVCGLYGILTGAYVSQKSVVLADMLGAKQISSSFGMLICFQGFGTLLGVPLSGALKDFFGNYDGVFYLGGASMAVAGILMLASNIVLWRQKRQEKEENASSTKQ</sequence>
<dbReference type="GeneID" id="101858471"/>
<evidence type="ECO:0000256" key="2">
    <source>
        <dbReference type="SAM" id="MobiDB-lite"/>
    </source>
</evidence>
<feature type="transmembrane region" description="Helical" evidence="3">
    <location>
        <begin position="294"/>
        <end position="316"/>
    </location>
</feature>
<dbReference type="Pfam" id="PF07690">
    <property type="entry name" value="MFS_1"/>
    <property type="match status" value="1"/>
</dbReference>
<evidence type="ECO:0000256" key="1">
    <source>
        <dbReference type="ARBA" id="ARBA00004141"/>
    </source>
</evidence>
<accession>A0ABM0JF48</accession>
<protein>
    <submittedName>
        <fullName evidence="6">Monocarboxylate transporter 12</fullName>
    </submittedName>
</protein>
<comment type="subcellular location">
    <subcellularLocation>
        <location evidence="1">Membrane</location>
        <topology evidence="1">Multi-pass membrane protein</topology>
    </subcellularLocation>
</comment>
<name>A0ABM0JF48_APLCA</name>
<dbReference type="PANTHER" id="PTHR11360">
    <property type="entry name" value="MONOCARBOXYLATE TRANSPORTER"/>
    <property type="match status" value="1"/>
</dbReference>
<feature type="transmembrane region" description="Helical" evidence="3">
    <location>
        <begin position="385"/>
        <end position="404"/>
    </location>
</feature>